<dbReference type="InterPro" id="IPR036873">
    <property type="entry name" value="Rhodanese-like_dom_sf"/>
</dbReference>
<keyword evidence="2 6" id="KW-0732">Signal</keyword>
<keyword evidence="9" id="KW-1185">Reference proteome</keyword>
<name>A0A9N8D527_9STRA</name>
<reference evidence="8" key="1">
    <citation type="submission" date="2020-06" db="EMBL/GenBank/DDBJ databases">
        <authorList>
            <consortium name="Plant Systems Biology data submission"/>
        </authorList>
    </citation>
    <scope>NUCLEOTIDE SEQUENCE</scope>
    <source>
        <strain evidence="8">D6</strain>
    </source>
</reference>
<comment type="subcellular location">
    <subcellularLocation>
        <location evidence="1">Membrane</location>
    </subcellularLocation>
</comment>
<evidence type="ECO:0000313" key="9">
    <source>
        <dbReference type="Proteomes" id="UP001153069"/>
    </source>
</evidence>
<dbReference type="Proteomes" id="UP001153069">
    <property type="component" value="Unassembled WGS sequence"/>
</dbReference>
<dbReference type="EMBL" id="CAICTM010000006">
    <property type="protein sequence ID" value="CAB9496537.1"/>
    <property type="molecule type" value="Genomic_DNA"/>
</dbReference>
<protein>
    <submittedName>
        <fullName evidence="8">Leucine Rich Repeat</fullName>
    </submittedName>
</protein>
<proteinExistence type="predicted"/>
<evidence type="ECO:0000259" key="7">
    <source>
        <dbReference type="PROSITE" id="PS50206"/>
    </source>
</evidence>
<dbReference type="AlphaFoldDB" id="A0A9N8D527"/>
<dbReference type="InterPro" id="IPR001611">
    <property type="entry name" value="Leu-rich_rpt"/>
</dbReference>
<evidence type="ECO:0000313" key="8">
    <source>
        <dbReference type="EMBL" id="CAB9496537.1"/>
    </source>
</evidence>
<organism evidence="8 9">
    <name type="scientific">Seminavis robusta</name>
    <dbReference type="NCBI Taxonomy" id="568900"/>
    <lineage>
        <taxon>Eukaryota</taxon>
        <taxon>Sar</taxon>
        <taxon>Stramenopiles</taxon>
        <taxon>Ochrophyta</taxon>
        <taxon>Bacillariophyta</taxon>
        <taxon>Bacillariophyceae</taxon>
        <taxon>Bacillariophycidae</taxon>
        <taxon>Naviculales</taxon>
        <taxon>Naviculaceae</taxon>
        <taxon>Seminavis</taxon>
    </lineage>
</organism>
<dbReference type="SUPFAM" id="SSF52058">
    <property type="entry name" value="L domain-like"/>
    <property type="match status" value="1"/>
</dbReference>
<dbReference type="Pfam" id="PF19671">
    <property type="entry name" value="DUF6174"/>
    <property type="match status" value="1"/>
</dbReference>
<feature type="compositionally biased region" description="Polar residues" evidence="5">
    <location>
        <begin position="376"/>
        <end position="389"/>
    </location>
</feature>
<dbReference type="PANTHER" id="PTHR48004:SF59">
    <property type="entry name" value="LEUCINE-RICH REPEAT-CONTAINING N-TERMINAL PLANT-TYPE DOMAIN-CONTAINING PROTEIN"/>
    <property type="match status" value="1"/>
</dbReference>
<keyword evidence="4" id="KW-0472">Membrane</keyword>
<sequence>MAPRLVLLEWLFLLLLVLVVVTPTTTRAEIIELTADEFYELSDQVDLILDVRTSAEWLVGHIDNATFVESLFDQLLDSTTADVANAAPDNGMATLQRLGLWNCRSSCRIIVYCRSGRRAGGVLRQLEQAGFTGQLYNGMGILQWTAAGYELVTGPSNKDRDCMTTSTTTTTTTIDSAVSRQGSGVVCGVHTTNADADNADNADGGAVEHQRELDFFKDMFVLQMERYNATGYSFLLTVPCFCPPAGYPWLVTAAWQDTNNNDNNNNMTTTTISNDVVLSAITSSGTDVLQRENLSLQQRVHSILDLFDKIQQAIDQEAASINVVYNQQWGYPEDIFIDRSQQIADEEFYATAANLTLLYDTDADADTDTDTNDNNPTITIGNSSSSSMQGGDALDMETQLTLVFGSDYFENPNSIQSQALDWLQTQDTFFSEEEEPDNDSVLQRFVMVYLYMSTSQQGPWISCNPPEGNQNDFCYYQFLVDANTDPFRYTEVYWTRWLTGAHECDWAGVVCDDDDQVTEIFLDAYDLTGSFPARELAQLHNLNHISMTHNTFAGTLPTDLAQLTNLTSLELQSNQFSGLIPTEWSTIDTLTYVNVGTNKLIGSLPSELGLLTNLERFFVQNNELTGSLPPQLFDLTNLKWFFGGGNTFVRTIPTEIGKLSNLEYFFLRGNAHTGEIPSEIGNLSGMREISLADNFLSGTVPEELYNGMSTWLNLLDLSSCQLSGTISTNIGLLDTCDWFLMSDNRFTGTIPTEASLMTGLKRFFVDGNDLTGTMPSGLCALRSDSGLRYLKADCATTSSGEVPVFCPSGCCTECCNQDTGICLAA</sequence>
<dbReference type="Pfam" id="PF00560">
    <property type="entry name" value="LRR_1"/>
    <property type="match status" value="2"/>
</dbReference>
<keyword evidence="3" id="KW-0677">Repeat</keyword>
<feature type="region of interest" description="Disordered" evidence="5">
    <location>
        <begin position="367"/>
        <end position="391"/>
    </location>
</feature>
<dbReference type="CDD" id="cd00158">
    <property type="entry name" value="RHOD"/>
    <property type="match status" value="1"/>
</dbReference>
<feature type="chain" id="PRO_5040121328" evidence="6">
    <location>
        <begin position="29"/>
        <end position="825"/>
    </location>
</feature>
<dbReference type="SMART" id="SM00450">
    <property type="entry name" value="RHOD"/>
    <property type="match status" value="1"/>
</dbReference>
<dbReference type="Pfam" id="PF00581">
    <property type="entry name" value="Rhodanese"/>
    <property type="match status" value="1"/>
</dbReference>
<evidence type="ECO:0000256" key="4">
    <source>
        <dbReference type="ARBA" id="ARBA00023136"/>
    </source>
</evidence>
<accession>A0A9N8D527</accession>
<dbReference type="Gene3D" id="3.40.250.10">
    <property type="entry name" value="Rhodanese-like domain"/>
    <property type="match status" value="1"/>
</dbReference>
<dbReference type="SUPFAM" id="SSF52821">
    <property type="entry name" value="Rhodanese/Cell cycle control phosphatase"/>
    <property type="match status" value="1"/>
</dbReference>
<dbReference type="Gene3D" id="3.80.10.10">
    <property type="entry name" value="Ribonuclease Inhibitor"/>
    <property type="match status" value="2"/>
</dbReference>
<dbReference type="InterPro" id="IPR052941">
    <property type="entry name" value="StomDev_PlantInt_Reg"/>
</dbReference>
<dbReference type="OrthoDB" id="676979at2759"/>
<dbReference type="FunFam" id="3.80.10.10:FF:000400">
    <property type="entry name" value="Nuclear pore complex protein NUP107"/>
    <property type="match status" value="1"/>
</dbReference>
<dbReference type="InterPro" id="IPR046172">
    <property type="entry name" value="DUF6174"/>
</dbReference>
<dbReference type="PANTHER" id="PTHR48004">
    <property type="entry name" value="OS01G0149700 PROTEIN"/>
    <property type="match status" value="1"/>
</dbReference>
<evidence type="ECO:0000256" key="6">
    <source>
        <dbReference type="SAM" id="SignalP"/>
    </source>
</evidence>
<feature type="domain" description="Rhodanese" evidence="7">
    <location>
        <begin position="42"/>
        <end position="153"/>
    </location>
</feature>
<evidence type="ECO:0000256" key="1">
    <source>
        <dbReference type="ARBA" id="ARBA00004370"/>
    </source>
</evidence>
<dbReference type="InterPro" id="IPR001763">
    <property type="entry name" value="Rhodanese-like_dom"/>
</dbReference>
<comment type="caution">
    <text evidence="8">The sequence shown here is derived from an EMBL/GenBank/DDBJ whole genome shotgun (WGS) entry which is preliminary data.</text>
</comment>
<dbReference type="InterPro" id="IPR032675">
    <property type="entry name" value="LRR_dom_sf"/>
</dbReference>
<evidence type="ECO:0000256" key="5">
    <source>
        <dbReference type="SAM" id="MobiDB-lite"/>
    </source>
</evidence>
<evidence type="ECO:0000256" key="3">
    <source>
        <dbReference type="ARBA" id="ARBA00022737"/>
    </source>
</evidence>
<dbReference type="PROSITE" id="PS50206">
    <property type="entry name" value="RHODANESE_3"/>
    <property type="match status" value="1"/>
</dbReference>
<dbReference type="GO" id="GO:0016020">
    <property type="term" value="C:membrane"/>
    <property type="evidence" value="ECO:0007669"/>
    <property type="project" value="UniProtKB-SubCell"/>
</dbReference>
<evidence type="ECO:0000256" key="2">
    <source>
        <dbReference type="ARBA" id="ARBA00022729"/>
    </source>
</evidence>
<gene>
    <name evidence="8" type="ORF">SEMRO_6_G005080.1</name>
</gene>
<feature type="signal peptide" evidence="6">
    <location>
        <begin position="1"/>
        <end position="28"/>
    </location>
</feature>